<keyword evidence="8" id="KW-1185">Reference proteome</keyword>
<accession>A0ABV9T931</accession>
<gene>
    <name evidence="7" type="ORF">ACFPDQ_01030</name>
</gene>
<dbReference type="Pfam" id="PF00883">
    <property type="entry name" value="Peptidase_M17"/>
    <property type="match status" value="1"/>
</dbReference>
<keyword evidence="3" id="KW-0645">Protease</keyword>
<evidence type="ECO:0000256" key="5">
    <source>
        <dbReference type="ARBA" id="ARBA00023211"/>
    </source>
</evidence>
<dbReference type="InterPro" id="IPR043472">
    <property type="entry name" value="Macro_dom-like"/>
</dbReference>
<evidence type="ECO:0000256" key="4">
    <source>
        <dbReference type="ARBA" id="ARBA00022801"/>
    </source>
</evidence>
<dbReference type="GO" id="GO:0004177">
    <property type="term" value="F:aminopeptidase activity"/>
    <property type="evidence" value="ECO:0007669"/>
    <property type="project" value="UniProtKB-KW"/>
</dbReference>
<feature type="domain" description="Cytosol aminopeptidase" evidence="6">
    <location>
        <begin position="306"/>
        <end position="313"/>
    </location>
</feature>
<protein>
    <submittedName>
        <fullName evidence="7">Leucyl aminopeptidase family protein</fullName>
    </submittedName>
</protein>
<dbReference type="InterPro" id="IPR000819">
    <property type="entry name" value="Peptidase_M17_C"/>
</dbReference>
<keyword evidence="5" id="KW-0464">Manganese</keyword>
<proteinExistence type="inferred from homology"/>
<name>A0ABV9T931_9GAMM</name>
<dbReference type="Gene3D" id="3.40.630.10">
    <property type="entry name" value="Zn peptidases"/>
    <property type="match status" value="1"/>
</dbReference>
<evidence type="ECO:0000313" key="7">
    <source>
        <dbReference type="EMBL" id="MFC4891630.1"/>
    </source>
</evidence>
<organism evidence="7 8">
    <name type="scientific">Pseudofrancisella aestuarii</name>
    <dbReference type="NCBI Taxonomy" id="2670347"/>
    <lineage>
        <taxon>Bacteria</taxon>
        <taxon>Pseudomonadati</taxon>
        <taxon>Pseudomonadota</taxon>
        <taxon>Gammaproteobacteria</taxon>
        <taxon>Thiotrichales</taxon>
        <taxon>Francisellaceae</taxon>
        <taxon>Pseudofrancisella</taxon>
    </lineage>
</organism>
<evidence type="ECO:0000256" key="2">
    <source>
        <dbReference type="ARBA" id="ARBA00022438"/>
    </source>
</evidence>
<comment type="similarity">
    <text evidence="1">Belongs to the peptidase M17 family.</text>
</comment>
<evidence type="ECO:0000259" key="6">
    <source>
        <dbReference type="PROSITE" id="PS00631"/>
    </source>
</evidence>
<keyword evidence="2 7" id="KW-0031">Aminopeptidase</keyword>
<comment type="caution">
    <text evidence="7">The sequence shown here is derived from an EMBL/GenBank/DDBJ whole genome shotgun (WGS) entry which is preliminary data.</text>
</comment>
<evidence type="ECO:0000256" key="1">
    <source>
        <dbReference type="ARBA" id="ARBA00009528"/>
    </source>
</evidence>
<keyword evidence="4" id="KW-0378">Hydrolase</keyword>
<dbReference type="Proteomes" id="UP001595926">
    <property type="component" value="Unassembled WGS sequence"/>
</dbReference>
<dbReference type="CDD" id="cd00433">
    <property type="entry name" value="Peptidase_M17"/>
    <property type="match status" value="1"/>
</dbReference>
<evidence type="ECO:0000256" key="3">
    <source>
        <dbReference type="ARBA" id="ARBA00022670"/>
    </source>
</evidence>
<dbReference type="PANTHER" id="PTHR11963:SF20">
    <property type="entry name" value="PEPTIDASE B"/>
    <property type="match status" value="1"/>
</dbReference>
<dbReference type="InterPro" id="IPR048816">
    <property type="entry name" value="Peptidase_M17_N_1"/>
</dbReference>
<dbReference type="SUPFAM" id="SSF53187">
    <property type="entry name" value="Zn-dependent exopeptidases"/>
    <property type="match status" value="1"/>
</dbReference>
<reference evidence="8" key="1">
    <citation type="journal article" date="2019" name="Int. J. Syst. Evol. Microbiol.">
        <title>The Global Catalogue of Microorganisms (GCM) 10K type strain sequencing project: providing services to taxonomists for standard genome sequencing and annotation.</title>
        <authorList>
            <consortium name="The Broad Institute Genomics Platform"/>
            <consortium name="The Broad Institute Genome Sequencing Center for Infectious Disease"/>
            <person name="Wu L."/>
            <person name="Ma J."/>
        </authorList>
    </citation>
    <scope>NUCLEOTIDE SEQUENCE [LARGE SCALE GENOMIC DNA]</scope>
    <source>
        <strain evidence="8">CGMCC 1.13718</strain>
    </source>
</reference>
<dbReference type="Gene3D" id="3.40.220.10">
    <property type="entry name" value="Leucine Aminopeptidase, subunit E, domain 1"/>
    <property type="match status" value="1"/>
</dbReference>
<dbReference type="Pfam" id="PF21337">
    <property type="entry name" value="Peptidase_M17_N_1"/>
    <property type="match status" value="1"/>
</dbReference>
<dbReference type="InterPro" id="IPR011356">
    <property type="entry name" value="Leucine_aapep/pepB"/>
</dbReference>
<dbReference type="PANTHER" id="PTHR11963">
    <property type="entry name" value="LEUCINE AMINOPEPTIDASE-RELATED"/>
    <property type="match status" value="1"/>
</dbReference>
<evidence type="ECO:0000313" key="8">
    <source>
        <dbReference type="Proteomes" id="UP001595926"/>
    </source>
</evidence>
<dbReference type="PROSITE" id="PS00631">
    <property type="entry name" value="CYTOSOL_AP"/>
    <property type="match status" value="1"/>
</dbReference>
<dbReference type="RefSeq" id="WP_119330634.1">
    <property type="nucleotide sequence ID" value="NZ_JBHSJH010000001.1"/>
</dbReference>
<dbReference type="EMBL" id="JBHSJH010000001">
    <property type="protein sequence ID" value="MFC4891630.1"/>
    <property type="molecule type" value="Genomic_DNA"/>
</dbReference>
<dbReference type="PRINTS" id="PR00481">
    <property type="entry name" value="LAMNOPPTDASE"/>
</dbReference>
<sequence>MGVMKKIECFRFEKSIHTCPIFLVKKNNYKEWLERQNKFTKNFLMTLNFNEQLKNILLPKQDGTLLQVICLVEDDMFTIADLYSQLPDGEYHIEYSDIPDLRLYYLGFALGSYSFDKYKKTKSEKEVYLFLPKDYREIISEAEAIFLARDMISTPAEDMGPAEISNIIKQLAIEFNADFEEIVGEDLAKQGYMGIYTVGRGSYRAPRLVKLNWNKNSYPKISLVGKGVVFDTGGVDIKPASGMLLMHKDMGGAANAIALAYLIMKNNLPVGLSLSIPTVENAVDANSYRPSDIIKMKNGTTVQVTNTDAEGRLILAEPLYEESSSNPAILIDFATLTGAARIAVGTEIAGFFSNNNDFSDNLYKHAEKQKDDVWRLPLAKRYMKNLKNDFANISNCGPSSFAGAITAALFLEHFLAKDYSNWIHFDIMAWNSSATPGKPVGGEAMGIRAAYSMLKEQFKLN</sequence>